<dbReference type="RefSeq" id="WP_003898297.1">
    <property type="nucleotide sequence ID" value="NZ_CP027541.1"/>
</dbReference>
<evidence type="ECO:0000313" key="2">
    <source>
        <dbReference type="EMBL" id="AWT57688.1"/>
    </source>
</evidence>
<dbReference type="Gene3D" id="3.90.226.10">
    <property type="entry name" value="2-enoyl-CoA Hydratase, Chain A, domain 1"/>
    <property type="match status" value="1"/>
</dbReference>
<dbReference type="CDD" id="cd06558">
    <property type="entry name" value="crotonase-like"/>
    <property type="match status" value="1"/>
</dbReference>
<accession>A0A2U9Q122</accession>
<sequence>MTSLVSYTLTEGILTITFPVSDEGLLSLDACDELAELILAPPAEARVLVLASMGEQFCTGRDRTAATVDELPREVDRLVAVNHALRHSRLVSIARVHGDAAGFGVGLAALCDFAIATPEAKFSFPEVEIGLAPVLVLAWLPQLVGRRQAMRLTATGASVDAGEAVALGLVTQVAEAGELDTQITALADGLRKRSPRVLAEIRDFLRVTDQATETQATEMARSRLVVGSLRRGRD</sequence>
<protein>
    <submittedName>
        <fullName evidence="2">Enoyl-CoA hydratase</fullName>
    </submittedName>
</protein>
<dbReference type="SUPFAM" id="SSF52096">
    <property type="entry name" value="ClpP/crotonase"/>
    <property type="match status" value="1"/>
</dbReference>
<dbReference type="PANTHER" id="PTHR42964:SF1">
    <property type="entry name" value="POLYKETIDE BIOSYNTHESIS ENOYL-COA HYDRATASE PKSH-RELATED"/>
    <property type="match status" value="1"/>
</dbReference>
<reference evidence="3" key="2">
    <citation type="submission" date="2018-03" db="EMBL/GenBank/DDBJ databases">
        <authorList>
            <person name="Derbyshire K."/>
            <person name="Gray T.A."/>
            <person name="Champion M."/>
        </authorList>
    </citation>
    <scope>NUCLEOTIDE SEQUENCE [LARGE SCALE GENOMIC DNA]</scope>
    <source>
        <strain evidence="3">MKD8</strain>
    </source>
</reference>
<comment type="similarity">
    <text evidence="1">Belongs to the enoyl-CoA hydratase/isomerase family.</text>
</comment>
<organism evidence="2 3">
    <name type="scientific">Mycolicibacterium smegmatis (strain MKD8)</name>
    <name type="common">Mycobacterium smegmatis</name>
    <dbReference type="NCBI Taxonomy" id="1214915"/>
    <lineage>
        <taxon>Bacteria</taxon>
        <taxon>Bacillati</taxon>
        <taxon>Actinomycetota</taxon>
        <taxon>Actinomycetes</taxon>
        <taxon>Mycobacteriales</taxon>
        <taxon>Mycobacteriaceae</taxon>
        <taxon>Mycolicibacterium</taxon>
    </lineage>
</organism>
<dbReference type="InterPro" id="IPR051683">
    <property type="entry name" value="Enoyl-CoA_Hydratase/Isomerase"/>
</dbReference>
<dbReference type="InterPro" id="IPR001753">
    <property type="entry name" value="Enoyl-CoA_hydra/iso"/>
</dbReference>
<dbReference type="GO" id="GO:0003824">
    <property type="term" value="F:catalytic activity"/>
    <property type="evidence" value="ECO:0007669"/>
    <property type="project" value="UniProtKB-ARBA"/>
</dbReference>
<dbReference type="InterPro" id="IPR029045">
    <property type="entry name" value="ClpP/crotonase-like_dom_sf"/>
</dbReference>
<name>A0A2U9Q122_MYCSE</name>
<dbReference type="Proteomes" id="UP000011200">
    <property type="component" value="Chromosome"/>
</dbReference>
<evidence type="ECO:0000313" key="3">
    <source>
        <dbReference type="Proteomes" id="UP000011200"/>
    </source>
</evidence>
<proteinExistence type="inferred from homology"/>
<dbReference type="EMBL" id="CP027541">
    <property type="protein sequence ID" value="AWT57688.1"/>
    <property type="molecule type" value="Genomic_DNA"/>
</dbReference>
<reference evidence="2 3" key="1">
    <citation type="journal article" date="2013" name="Genome Announc.">
        <title>Draft genome sequence of MKD8, a conjugal recipient Mycobacterium smegmatis strain.</title>
        <authorList>
            <person name="Gray T.A."/>
            <person name="Palumbo M.J."/>
            <person name="Derbyshire K.M."/>
        </authorList>
    </citation>
    <scope>NUCLEOTIDE SEQUENCE [LARGE SCALE GENOMIC DNA]</scope>
    <source>
        <strain evidence="2 3">MKD8</strain>
    </source>
</reference>
<dbReference type="PANTHER" id="PTHR42964">
    <property type="entry name" value="ENOYL-COA HYDRATASE"/>
    <property type="match status" value="1"/>
</dbReference>
<dbReference type="AlphaFoldDB" id="A0A2U9Q122"/>
<dbReference type="Pfam" id="PF00378">
    <property type="entry name" value="ECH_1"/>
    <property type="match status" value="1"/>
</dbReference>
<evidence type="ECO:0000256" key="1">
    <source>
        <dbReference type="ARBA" id="ARBA00005254"/>
    </source>
</evidence>
<gene>
    <name evidence="2" type="ORF">D806_067570</name>
</gene>